<dbReference type="SUPFAM" id="SSF158235">
    <property type="entry name" value="SOCS box-like"/>
    <property type="match status" value="1"/>
</dbReference>
<name>A0A8W8K576_MAGGI</name>
<dbReference type="Pfam" id="PF12796">
    <property type="entry name" value="Ank_2"/>
    <property type="match status" value="1"/>
</dbReference>
<reference evidence="5" key="1">
    <citation type="submission" date="2022-08" db="UniProtKB">
        <authorList>
            <consortium name="EnsemblMetazoa"/>
        </authorList>
    </citation>
    <scope>IDENTIFICATION</scope>
    <source>
        <strain evidence="5">05x7-T-G4-1.051#20</strain>
    </source>
</reference>
<evidence type="ECO:0000256" key="1">
    <source>
        <dbReference type="ARBA" id="ARBA00022737"/>
    </source>
</evidence>
<dbReference type="EnsemblMetazoa" id="G22011.2">
    <property type="protein sequence ID" value="G22011.2:cds"/>
    <property type="gene ID" value="G22011"/>
</dbReference>
<dbReference type="PROSITE" id="PS50225">
    <property type="entry name" value="SOCS"/>
    <property type="match status" value="1"/>
</dbReference>
<evidence type="ECO:0000256" key="2">
    <source>
        <dbReference type="ARBA" id="ARBA00023043"/>
    </source>
</evidence>
<dbReference type="PROSITE" id="PS50088">
    <property type="entry name" value="ANK_REPEAT"/>
    <property type="match status" value="1"/>
</dbReference>
<accession>A0A8W8K576</accession>
<dbReference type="OrthoDB" id="194358at2759"/>
<evidence type="ECO:0000313" key="5">
    <source>
        <dbReference type="EnsemblMetazoa" id="G22011.1:cds"/>
    </source>
</evidence>
<dbReference type="Pfam" id="PF07525">
    <property type="entry name" value="SOCS_box"/>
    <property type="match status" value="1"/>
</dbReference>
<dbReference type="AlphaFoldDB" id="A0A8W8K576"/>
<sequence>MRRSHSNLHDIVDNLRFGSEKYFQTFIEKKGDLNLSDGFGRTLLMWSVLDGKIHRVKALIDAGCMMNLGDKNKNTALMHAIQSSNVDIAQILVLHGAGVNHCNEANSTSLMTSVEQENLELVQLLLLHGADSNHVCGHRYLHNIRTALTWAIENELHDITGAILSARQTVISYHLTVCIQSHNIRTFQFLLAHGANAFYGDMEKSCGEKVIRDYLNGHSNSVKLLESMFIEHGFCTSILKKNDIVNCLYLNENQPNKTEAKDKKIQTILKHLLNLGMIPETSIVSKLQGSEEETSSKTTFCVPELQKLARTAIREAMGFGISVKVEKLPIPRKLKIFLALKGEKFL</sequence>
<dbReference type="InterPro" id="IPR036036">
    <property type="entry name" value="SOCS_box-like_dom_sf"/>
</dbReference>
<dbReference type="InterPro" id="IPR036770">
    <property type="entry name" value="Ankyrin_rpt-contain_sf"/>
</dbReference>
<evidence type="ECO:0000313" key="6">
    <source>
        <dbReference type="Proteomes" id="UP000005408"/>
    </source>
</evidence>
<dbReference type="SMART" id="SM00248">
    <property type="entry name" value="ANK"/>
    <property type="match status" value="5"/>
</dbReference>
<dbReference type="InterPro" id="IPR002110">
    <property type="entry name" value="Ankyrin_rpt"/>
</dbReference>
<dbReference type="SMART" id="SM00969">
    <property type="entry name" value="SOCS_box"/>
    <property type="match status" value="1"/>
</dbReference>
<dbReference type="PANTHER" id="PTHR24123:SF33">
    <property type="entry name" value="PROTEIN HOS4"/>
    <property type="match status" value="1"/>
</dbReference>
<evidence type="ECO:0000259" key="4">
    <source>
        <dbReference type="PROSITE" id="PS50225"/>
    </source>
</evidence>
<dbReference type="EnsemblMetazoa" id="G22011.1">
    <property type="protein sequence ID" value="G22011.1:cds"/>
    <property type="gene ID" value="G22011"/>
</dbReference>
<dbReference type="InterPro" id="IPR051165">
    <property type="entry name" value="Multifunctional_ANK_Repeat"/>
</dbReference>
<dbReference type="PANTHER" id="PTHR24123">
    <property type="entry name" value="ANKYRIN REPEAT-CONTAINING"/>
    <property type="match status" value="1"/>
</dbReference>
<evidence type="ECO:0000256" key="3">
    <source>
        <dbReference type="PROSITE-ProRule" id="PRU00023"/>
    </source>
</evidence>
<proteinExistence type="predicted"/>
<dbReference type="Proteomes" id="UP000005408">
    <property type="component" value="Unassembled WGS sequence"/>
</dbReference>
<dbReference type="InterPro" id="IPR001496">
    <property type="entry name" value="SOCS_box"/>
</dbReference>
<feature type="domain" description="SOCS box" evidence="4">
    <location>
        <begin position="302"/>
        <end position="338"/>
    </location>
</feature>
<keyword evidence="6" id="KW-1185">Reference proteome</keyword>
<keyword evidence="1" id="KW-0677">Repeat</keyword>
<organism evidence="5 6">
    <name type="scientific">Magallana gigas</name>
    <name type="common">Pacific oyster</name>
    <name type="synonym">Crassostrea gigas</name>
    <dbReference type="NCBI Taxonomy" id="29159"/>
    <lineage>
        <taxon>Eukaryota</taxon>
        <taxon>Metazoa</taxon>
        <taxon>Spiralia</taxon>
        <taxon>Lophotrochozoa</taxon>
        <taxon>Mollusca</taxon>
        <taxon>Bivalvia</taxon>
        <taxon>Autobranchia</taxon>
        <taxon>Pteriomorphia</taxon>
        <taxon>Ostreida</taxon>
        <taxon>Ostreoidea</taxon>
        <taxon>Ostreidae</taxon>
        <taxon>Magallana</taxon>
    </lineage>
</organism>
<protein>
    <recommendedName>
        <fullName evidence="4">SOCS box domain-containing protein</fullName>
    </recommendedName>
</protein>
<dbReference type="PROSITE" id="PS50297">
    <property type="entry name" value="ANK_REP_REGION"/>
    <property type="match status" value="1"/>
</dbReference>
<dbReference type="Gene3D" id="1.25.40.20">
    <property type="entry name" value="Ankyrin repeat-containing domain"/>
    <property type="match status" value="1"/>
</dbReference>
<dbReference type="SUPFAM" id="SSF48403">
    <property type="entry name" value="Ankyrin repeat"/>
    <property type="match status" value="1"/>
</dbReference>
<dbReference type="GO" id="GO:0035556">
    <property type="term" value="P:intracellular signal transduction"/>
    <property type="evidence" value="ECO:0007669"/>
    <property type="project" value="InterPro"/>
</dbReference>
<feature type="repeat" description="ANK" evidence="3">
    <location>
        <begin position="72"/>
        <end position="104"/>
    </location>
</feature>
<keyword evidence="2 3" id="KW-0040">ANK repeat</keyword>